<keyword evidence="2" id="KW-1185">Reference proteome</keyword>
<reference evidence="1" key="1">
    <citation type="submission" date="2021-02" db="EMBL/GenBank/DDBJ databases">
        <authorList>
            <person name="Dougan E. K."/>
            <person name="Rhodes N."/>
            <person name="Thang M."/>
            <person name="Chan C."/>
        </authorList>
    </citation>
    <scope>NUCLEOTIDE SEQUENCE</scope>
</reference>
<dbReference type="OrthoDB" id="413861at2759"/>
<sequence>MPADTAATVRTWRSFSGEVEVQFEESFGGFSITGFVVWEAAHQLSNFLCSHKLLVEGQRVLELGAGCGLVSAVSASLGAEVTATDRADIVPRLRCTAQLGKPAQRFEVAQLDWHADPPWPAGHFDLILGSDITYGSHCHDDLLPLLWRLMVGSKTSALLTHGVRSPEQTALLWHQILKDWPGTCWLLHDYEVLERCHVQHKHDSDLPDKCITFVLGATRPAGGTLLGAAYETFLMVSQERPLVCPQPEPELLGEGILGPALLA</sequence>
<dbReference type="EMBL" id="CAJNJA010006045">
    <property type="protein sequence ID" value="CAE7204205.1"/>
    <property type="molecule type" value="Genomic_DNA"/>
</dbReference>
<dbReference type="AlphaFoldDB" id="A0A812JII5"/>
<name>A0A812JII5_9DINO</name>
<comment type="caution">
    <text evidence="1">The sequence shown here is derived from an EMBL/GenBank/DDBJ whole genome shotgun (WGS) entry which is preliminary data.</text>
</comment>
<dbReference type="Proteomes" id="UP000601435">
    <property type="component" value="Unassembled WGS sequence"/>
</dbReference>
<dbReference type="PANTHER" id="PTHR14614">
    <property type="entry name" value="HEPATOCELLULAR CARCINOMA-ASSOCIATED ANTIGEN"/>
    <property type="match status" value="1"/>
</dbReference>
<proteinExistence type="predicted"/>
<dbReference type="CDD" id="cd02440">
    <property type="entry name" value="AdoMet_MTases"/>
    <property type="match status" value="1"/>
</dbReference>
<organism evidence="1 2">
    <name type="scientific">Symbiodinium necroappetens</name>
    <dbReference type="NCBI Taxonomy" id="1628268"/>
    <lineage>
        <taxon>Eukaryota</taxon>
        <taxon>Sar</taxon>
        <taxon>Alveolata</taxon>
        <taxon>Dinophyceae</taxon>
        <taxon>Suessiales</taxon>
        <taxon>Symbiodiniaceae</taxon>
        <taxon>Symbiodinium</taxon>
    </lineage>
</organism>
<dbReference type="Pfam" id="PF10294">
    <property type="entry name" value="Methyltransf_16"/>
    <property type="match status" value="1"/>
</dbReference>
<dbReference type="Gene3D" id="3.40.50.150">
    <property type="entry name" value="Vaccinia Virus protein VP39"/>
    <property type="match status" value="1"/>
</dbReference>
<dbReference type="InterPro" id="IPR019410">
    <property type="entry name" value="Methyltransf_16"/>
</dbReference>
<dbReference type="InterPro" id="IPR029063">
    <property type="entry name" value="SAM-dependent_MTases_sf"/>
</dbReference>
<accession>A0A812JII5</accession>
<gene>
    <name evidence="1" type="primary">METTL21C</name>
    <name evidence="1" type="ORF">SNEC2469_LOCUS1688</name>
</gene>
<evidence type="ECO:0000313" key="2">
    <source>
        <dbReference type="Proteomes" id="UP000601435"/>
    </source>
</evidence>
<protein>
    <submittedName>
        <fullName evidence="1">METTL21C protein</fullName>
    </submittedName>
</protein>
<dbReference type="SUPFAM" id="SSF53335">
    <property type="entry name" value="S-adenosyl-L-methionine-dependent methyltransferases"/>
    <property type="match status" value="1"/>
</dbReference>
<evidence type="ECO:0000313" key="1">
    <source>
        <dbReference type="EMBL" id="CAE7204205.1"/>
    </source>
</evidence>